<keyword evidence="2" id="KW-0472">Membrane</keyword>
<dbReference type="SUPFAM" id="SSF103088">
    <property type="entry name" value="OmpA-like"/>
    <property type="match status" value="1"/>
</dbReference>
<feature type="compositionally biased region" description="Low complexity" evidence="1">
    <location>
        <begin position="74"/>
        <end position="88"/>
    </location>
</feature>
<evidence type="ECO:0000313" key="4">
    <source>
        <dbReference type="Proteomes" id="UP000383971"/>
    </source>
</evidence>
<name>A0A5E4SVQ2_9BURK</name>
<organism evidence="3 4">
    <name type="scientific">Pandoraea communis</name>
    <dbReference type="NCBI Taxonomy" id="2508297"/>
    <lineage>
        <taxon>Bacteria</taxon>
        <taxon>Pseudomonadati</taxon>
        <taxon>Pseudomonadota</taxon>
        <taxon>Betaproteobacteria</taxon>
        <taxon>Burkholderiales</taxon>
        <taxon>Burkholderiaceae</taxon>
        <taxon>Pandoraea</taxon>
    </lineage>
</organism>
<accession>A0A5E4SVQ2</accession>
<feature type="transmembrane region" description="Helical" evidence="2">
    <location>
        <begin position="18"/>
        <end position="40"/>
    </location>
</feature>
<proteinExistence type="predicted"/>
<protein>
    <submittedName>
        <fullName evidence="3">Uncharacterized protein</fullName>
    </submittedName>
</protein>
<gene>
    <name evidence="3" type="ORF">PCO31111_01060</name>
</gene>
<dbReference type="RefSeq" id="WP_150583990.1">
    <property type="nucleotide sequence ID" value="NZ_CABPSE010000002.1"/>
</dbReference>
<sequence>MAGHGGENNNYWPGFVDALANMIMAMIFMVMIFMILMLHYKLNSGRIVQSALEQQAKAASASSAPPSPSPPSASPSSSPQESKAEAAQTSQDAQALLSPQQPVSASTNVTGVLGDPDPIKADHGDYLGARPGAGKNPPTVTGTGSALRVVYADQGYELDTQAKAKLNSLTMPLKSRPGVHLKVIAAATLGVGYSDSRRLSYYRALGVRSALIEAGWSAAMIDIEIIDHKDTGQPQDVLIQPISPQAAASNGTP</sequence>
<feature type="compositionally biased region" description="Polar residues" evidence="1">
    <location>
        <begin position="89"/>
        <end position="110"/>
    </location>
</feature>
<dbReference type="Gene3D" id="3.30.1330.60">
    <property type="entry name" value="OmpA-like domain"/>
    <property type="match status" value="1"/>
</dbReference>
<keyword evidence="2" id="KW-0812">Transmembrane</keyword>
<keyword evidence="2" id="KW-1133">Transmembrane helix</keyword>
<evidence type="ECO:0000256" key="2">
    <source>
        <dbReference type="SAM" id="Phobius"/>
    </source>
</evidence>
<dbReference type="AlphaFoldDB" id="A0A5E4SVQ2"/>
<dbReference type="InterPro" id="IPR036737">
    <property type="entry name" value="OmpA-like_sf"/>
</dbReference>
<keyword evidence="4" id="KW-1185">Reference proteome</keyword>
<feature type="region of interest" description="Disordered" evidence="1">
    <location>
        <begin position="58"/>
        <end position="141"/>
    </location>
</feature>
<dbReference type="EMBL" id="CABPSE010000002">
    <property type="protein sequence ID" value="VVD79850.1"/>
    <property type="molecule type" value="Genomic_DNA"/>
</dbReference>
<evidence type="ECO:0000256" key="1">
    <source>
        <dbReference type="SAM" id="MobiDB-lite"/>
    </source>
</evidence>
<evidence type="ECO:0000313" key="3">
    <source>
        <dbReference type="EMBL" id="VVD79850.1"/>
    </source>
</evidence>
<reference evidence="3 4" key="1">
    <citation type="submission" date="2019-08" db="EMBL/GenBank/DDBJ databases">
        <authorList>
            <person name="Peeters C."/>
        </authorList>
    </citation>
    <scope>NUCLEOTIDE SEQUENCE [LARGE SCALE GENOMIC DNA]</scope>
    <source>
        <strain evidence="3 4">LMG 31111</strain>
    </source>
</reference>
<dbReference type="Proteomes" id="UP000383971">
    <property type="component" value="Unassembled WGS sequence"/>
</dbReference>